<comment type="catalytic activity">
    <reaction evidence="11">
        <text>L-homoserine + NADP(+) = L-aspartate 4-semialdehyde + NADPH + H(+)</text>
        <dbReference type="Rhea" id="RHEA:15761"/>
        <dbReference type="ChEBI" id="CHEBI:15378"/>
        <dbReference type="ChEBI" id="CHEBI:57476"/>
        <dbReference type="ChEBI" id="CHEBI:57783"/>
        <dbReference type="ChEBI" id="CHEBI:58349"/>
        <dbReference type="ChEBI" id="CHEBI:537519"/>
        <dbReference type="EC" id="1.1.1.3"/>
    </reaction>
    <physiologicalReaction direction="right-to-left" evidence="11">
        <dbReference type="Rhea" id="RHEA:15763"/>
    </physiologicalReaction>
</comment>
<comment type="pathway">
    <text evidence="2 14">Amino-acid biosynthesis; L-methionine biosynthesis via de novo pathway; L-homoserine from L-aspartate: step 3/3.</text>
</comment>
<evidence type="ECO:0000256" key="10">
    <source>
        <dbReference type="ARBA" id="ARBA00023167"/>
    </source>
</evidence>
<comment type="caution">
    <text evidence="18">The sequence shown here is derived from an EMBL/GenBank/DDBJ whole genome shotgun (WGS) entry which is preliminary data.</text>
</comment>
<dbReference type="Gene3D" id="3.30.360.10">
    <property type="entry name" value="Dihydrodipicolinate Reductase, domain 2"/>
    <property type="match status" value="1"/>
</dbReference>
<organism evidence="18 19">
    <name type="scientific">Niallia circulans</name>
    <name type="common">Bacillus circulans</name>
    <dbReference type="NCBI Taxonomy" id="1397"/>
    <lineage>
        <taxon>Bacteria</taxon>
        <taxon>Bacillati</taxon>
        <taxon>Bacillota</taxon>
        <taxon>Bacilli</taxon>
        <taxon>Bacillales</taxon>
        <taxon>Bacillaceae</taxon>
        <taxon>Niallia</taxon>
    </lineage>
</organism>
<evidence type="ECO:0000313" key="19">
    <source>
        <dbReference type="Proteomes" id="UP000036045"/>
    </source>
</evidence>
<dbReference type="InterPro" id="IPR022697">
    <property type="entry name" value="HDH_short"/>
</dbReference>
<dbReference type="GO" id="GO:0004412">
    <property type="term" value="F:homoserine dehydrogenase activity"/>
    <property type="evidence" value="ECO:0007669"/>
    <property type="project" value="UniProtKB-EC"/>
</dbReference>
<feature type="binding site" evidence="13">
    <location>
        <position position="124"/>
    </location>
    <ligand>
        <name>NADPH</name>
        <dbReference type="ChEBI" id="CHEBI:57783"/>
    </ligand>
</feature>
<dbReference type="FunFam" id="3.30.360.10:FF:000005">
    <property type="entry name" value="Homoserine dehydrogenase"/>
    <property type="match status" value="1"/>
</dbReference>
<dbReference type="EMBL" id="LDPH01000011">
    <property type="protein sequence ID" value="KLV26055.1"/>
    <property type="molecule type" value="Genomic_DNA"/>
</dbReference>
<gene>
    <name evidence="18" type="ORF">ABW02_13335</name>
</gene>
<comment type="similarity">
    <text evidence="3 15">Belongs to the homoserine dehydrogenase family.</text>
</comment>
<protein>
    <recommendedName>
        <fullName evidence="5 14">Homoserine dehydrogenase</fullName>
        <ecNumber evidence="4 14">1.1.1.3</ecNumber>
    </recommendedName>
</protein>
<dbReference type="InterPro" id="IPR036291">
    <property type="entry name" value="NAD(P)-bd_dom_sf"/>
</dbReference>
<evidence type="ECO:0000313" key="18">
    <source>
        <dbReference type="EMBL" id="KLV26055.1"/>
    </source>
</evidence>
<reference evidence="18 19" key="1">
    <citation type="submission" date="2015-05" db="EMBL/GenBank/DDBJ databases">
        <title>Whole genome sequence and identification of bacterial endophytes from Costus igneus.</title>
        <authorList>
            <person name="Lee Y.P."/>
            <person name="Gan H.M."/>
            <person name="Eng W."/>
            <person name="Wheatley M.S."/>
            <person name="Caraballo A."/>
            <person name="Polter S."/>
            <person name="Savka M.A."/>
            <person name="Hudson A.O."/>
        </authorList>
    </citation>
    <scope>NUCLEOTIDE SEQUENCE [LARGE SCALE GENOMIC DNA]</scope>
    <source>
        <strain evidence="18 19">RIT379</strain>
    </source>
</reference>
<name>A0A0J1LAW2_NIACI</name>
<evidence type="ECO:0000256" key="15">
    <source>
        <dbReference type="RuleBase" id="RU004171"/>
    </source>
</evidence>
<dbReference type="Gene3D" id="3.40.50.720">
    <property type="entry name" value="NAD(P)-binding Rossmann-like Domain"/>
    <property type="match status" value="1"/>
</dbReference>
<dbReference type="PATRIC" id="fig|1397.4.peg.797"/>
<dbReference type="PANTHER" id="PTHR43331">
    <property type="entry name" value="HOMOSERINE DEHYDROGENASE"/>
    <property type="match status" value="1"/>
</dbReference>
<feature type="domain" description="Aspartate/homoserine dehydrogenase NAD-binding" evidence="17">
    <location>
        <begin position="10"/>
        <end position="147"/>
    </location>
</feature>
<keyword evidence="9" id="KW-0915">Sodium</keyword>
<accession>A0A0J1LAW2</accession>
<dbReference type="SUPFAM" id="SSF55347">
    <property type="entry name" value="Glyceraldehyde-3-phosphate dehydrogenase-like, C-terminal domain"/>
    <property type="match status" value="1"/>
</dbReference>
<feature type="binding site" evidence="13">
    <location>
        <position position="209"/>
    </location>
    <ligand>
        <name>L-homoserine</name>
        <dbReference type="ChEBI" id="CHEBI:57476"/>
    </ligand>
</feature>
<dbReference type="UniPathway" id="UPA00051">
    <property type="reaction ID" value="UER00465"/>
</dbReference>
<evidence type="ECO:0000256" key="4">
    <source>
        <dbReference type="ARBA" id="ARBA00013213"/>
    </source>
</evidence>
<evidence type="ECO:0000259" key="16">
    <source>
        <dbReference type="Pfam" id="PF00742"/>
    </source>
</evidence>
<keyword evidence="8 14" id="KW-0560">Oxidoreductase</keyword>
<dbReference type="OrthoDB" id="9808167at2"/>
<proteinExistence type="inferred from homology"/>
<dbReference type="EC" id="1.1.1.3" evidence="4 14"/>
<feature type="binding site" evidence="13">
    <location>
        <begin position="10"/>
        <end position="15"/>
    </location>
    <ligand>
        <name>NADP(+)</name>
        <dbReference type="ChEBI" id="CHEBI:58349"/>
    </ligand>
</feature>
<dbReference type="PANTHER" id="PTHR43331:SF1">
    <property type="entry name" value="HOMOSERINE DEHYDROGENASE"/>
    <property type="match status" value="1"/>
</dbReference>
<evidence type="ECO:0000256" key="8">
    <source>
        <dbReference type="ARBA" id="ARBA00023002"/>
    </source>
</evidence>
<feature type="domain" description="Homoserine dehydrogenase catalytic" evidence="16">
    <location>
        <begin position="156"/>
        <end position="334"/>
    </location>
</feature>
<dbReference type="AlphaFoldDB" id="A0A0J1LAW2"/>
<dbReference type="GO" id="GO:0009086">
    <property type="term" value="P:methionine biosynthetic process"/>
    <property type="evidence" value="ECO:0007669"/>
    <property type="project" value="UniProtKB-KW"/>
</dbReference>
<dbReference type="PROSITE" id="PS01042">
    <property type="entry name" value="HOMOSER_DHGENASE"/>
    <property type="match status" value="1"/>
</dbReference>
<dbReference type="InterPro" id="IPR019811">
    <property type="entry name" value="HDH_CS"/>
</dbReference>
<evidence type="ECO:0000256" key="13">
    <source>
        <dbReference type="PIRSR" id="PIRSR036497-2"/>
    </source>
</evidence>
<dbReference type="RefSeq" id="WP_047942677.1">
    <property type="nucleotide sequence ID" value="NZ_JBANBP010000004.1"/>
</dbReference>
<keyword evidence="7 14" id="KW-0791">Threonine biosynthesis</keyword>
<keyword evidence="10 14" id="KW-0486">Methionine biosynthesis</keyword>
<dbReference type="UniPathway" id="UPA00050">
    <property type="reaction ID" value="UER00063"/>
</dbReference>
<dbReference type="SUPFAM" id="SSF51735">
    <property type="entry name" value="NAD(P)-binding Rossmann-fold domains"/>
    <property type="match status" value="1"/>
</dbReference>
<evidence type="ECO:0000256" key="11">
    <source>
        <dbReference type="ARBA" id="ARBA00048841"/>
    </source>
</evidence>
<dbReference type="GO" id="GO:0050661">
    <property type="term" value="F:NADP binding"/>
    <property type="evidence" value="ECO:0007669"/>
    <property type="project" value="InterPro"/>
</dbReference>
<keyword evidence="6 14" id="KW-0028">Amino-acid biosynthesis</keyword>
<comment type="pathway">
    <text evidence="1 14">Amino-acid biosynthesis; L-threonine biosynthesis; L-threonine from L-aspartate: step 3/5.</text>
</comment>
<dbReference type="GO" id="GO:0009088">
    <property type="term" value="P:threonine biosynthetic process"/>
    <property type="evidence" value="ECO:0007669"/>
    <property type="project" value="UniProtKB-UniPathway"/>
</dbReference>
<dbReference type="Pfam" id="PF00742">
    <property type="entry name" value="Homoserine_dh"/>
    <property type="match status" value="1"/>
</dbReference>
<evidence type="ECO:0000256" key="14">
    <source>
        <dbReference type="RuleBase" id="RU000579"/>
    </source>
</evidence>
<evidence type="ECO:0000256" key="2">
    <source>
        <dbReference type="ARBA" id="ARBA00005062"/>
    </source>
</evidence>
<dbReference type="Pfam" id="PF03447">
    <property type="entry name" value="NAD_binding_3"/>
    <property type="match status" value="1"/>
</dbReference>
<evidence type="ECO:0000256" key="9">
    <source>
        <dbReference type="ARBA" id="ARBA00023053"/>
    </source>
</evidence>
<evidence type="ECO:0000256" key="5">
    <source>
        <dbReference type="ARBA" id="ARBA00013376"/>
    </source>
</evidence>
<dbReference type="InterPro" id="IPR005106">
    <property type="entry name" value="Asp/hSer_DH_NAD-bd"/>
</dbReference>
<keyword evidence="19" id="KW-1185">Reference proteome</keyword>
<evidence type="ECO:0000256" key="12">
    <source>
        <dbReference type="PIRSR" id="PIRSR036497-1"/>
    </source>
</evidence>
<evidence type="ECO:0000259" key="17">
    <source>
        <dbReference type="Pfam" id="PF03447"/>
    </source>
</evidence>
<sequence length="340" mass="36676">MKQKRIIVTGYGTVGKEFIELLYRKKELFLKQYHTELMVTGVVGSVGMVYESEGLDLSILHQLPTGSIGISQYASMKDLVLESPAIKGDILVECTPTNIETGEPALSYIKKALEANMDIVSVSKGALVHCLPELLAIAKGKGCHIKYSGATAAALPTLDIGEFSLAGSTIQSIKGILNGTSNFILTSMSEGNLTFEKALQLAQENGIAEKNPELDIKGLDSACKILLLANGLLHTNLTLEDVDIDGIDKITKADIQRAKINSCEWKLIATAKKQRDKFILQVKPEMIPPENPLIHVKGTNKGILFETEEMGAICCVGGASHPRGAAAAAMKDMINLIRQE</sequence>
<keyword evidence="13 14" id="KW-0521">NADP</keyword>
<evidence type="ECO:0000256" key="1">
    <source>
        <dbReference type="ARBA" id="ARBA00005056"/>
    </source>
</evidence>
<dbReference type="PIRSF" id="PIRSF036497">
    <property type="entry name" value="HDH_short"/>
    <property type="match status" value="1"/>
</dbReference>
<dbReference type="InterPro" id="IPR001342">
    <property type="entry name" value="HDH_cat"/>
</dbReference>
<dbReference type="Proteomes" id="UP000036045">
    <property type="component" value="Unassembled WGS sequence"/>
</dbReference>
<evidence type="ECO:0000256" key="6">
    <source>
        <dbReference type="ARBA" id="ARBA00022605"/>
    </source>
</evidence>
<evidence type="ECO:0000256" key="3">
    <source>
        <dbReference type="ARBA" id="ARBA00006753"/>
    </source>
</evidence>
<evidence type="ECO:0000256" key="7">
    <source>
        <dbReference type="ARBA" id="ARBA00022697"/>
    </source>
</evidence>
<dbReference type="NCBIfam" id="NF005290">
    <property type="entry name" value="PRK06813.1"/>
    <property type="match status" value="1"/>
</dbReference>
<feature type="active site" description="Proton donor" evidence="12">
    <location>
        <position position="224"/>
    </location>
</feature>